<gene>
    <name evidence="1" type="ORF">Cylst_5174</name>
</gene>
<dbReference type="AlphaFoldDB" id="K9X533"/>
<dbReference type="EMBL" id="CP003642">
    <property type="protein sequence ID" value="AFZ27214.1"/>
    <property type="molecule type" value="Genomic_DNA"/>
</dbReference>
<protein>
    <submittedName>
        <fullName evidence="1">Uncharacterized protein</fullName>
    </submittedName>
</protein>
<evidence type="ECO:0000313" key="1">
    <source>
        <dbReference type="EMBL" id="AFZ27214.1"/>
    </source>
</evidence>
<dbReference type="KEGG" id="csg:Cylst_5174"/>
<sequence length="148" mass="17708">MKRDFADFWSINHWLCQYRFFIEDDNSTWIDEEIIVTPTSDTPYHVTDYLKYKTVEKANKYLRVLDENTFTVCTFEQKLQGRRTIPAMEIVVFPCPDKSWYAGYPALNPQHYVRVCDFYSGDKDWLENGQYDLAFASRRIWSSVLRES</sequence>
<organism evidence="1 2">
    <name type="scientific">Cylindrospermum stagnale PCC 7417</name>
    <dbReference type="NCBI Taxonomy" id="56107"/>
    <lineage>
        <taxon>Bacteria</taxon>
        <taxon>Bacillati</taxon>
        <taxon>Cyanobacteriota</taxon>
        <taxon>Cyanophyceae</taxon>
        <taxon>Nostocales</taxon>
        <taxon>Nostocaceae</taxon>
        <taxon>Cylindrospermum</taxon>
    </lineage>
</organism>
<reference evidence="1 2" key="1">
    <citation type="submission" date="2012-06" db="EMBL/GenBank/DDBJ databases">
        <title>Finished chromosome of genome of Cylindrospermum stagnale PCC 7417.</title>
        <authorList>
            <consortium name="US DOE Joint Genome Institute"/>
            <person name="Gugger M."/>
            <person name="Coursin T."/>
            <person name="Rippka R."/>
            <person name="Tandeau De Marsac N."/>
            <person name="Huntemann M."/>
            <person name="Wei C.-L."/>
            <person name="Han J."/>
            <person name="Detter J.C."/>
            <person name="Han C."/>
            <person name="Tapia R."/>
            <person name="Chen A."/>
            <person name="Kyrpides N."/>
            <person name="Mavromatis K."/>
            <person name="Markowitz V."/>
            <person name="Szeto E."/>
            <person name="Ivanova N."/>
            <person name="Pagani I."/>
            <person name="Pati A."/>
            <person name="Goodwin L."/>
            <person name="Nordberg H.P."/>
            <person name="Cantor M.N."/>
            <person name="Hua S.X."/>
            <person name="Woyke T."/>
            <person name="Kerfeld C.A."/>
        </authorList>
    </citation>
    <scope>NUCLEOTIDE SEQUENCE [LARGE SCALE GENOMIC DNA]</scope>
    <source>
        <strain evidence="1 2">PCC 7417</strain>
    </source>
</reference>
<dbReference type="HOGENOM" id="CLU_1755829_0_0_3"/>
<proteinExistence type="predicted"/>
<accession>K9X533</accession>
<name>K9X533_9NOST</name>
<evidence type="ECO:0000313" key="2">
    <source>
        <dbReference type="Proteomes" id="UP000010475"/>
    </source>
</evidence>
<dbReference type="RefSeq" id="WP_015210449.1">
    <property type="nucleotide sequence ID" value="NC_019757.1"/>
</dbReference>
<dbReference type="Proteomes" id="UP000010475">
    <property type="component" value="Chromosome"/>
</dbReference>
<keyword evidence="2" id="KW-1185">Reference proteome</keyword>